<protein>
    <submittedName>
        <fullName evidence="3">Uncharacterized protein</fullName>
    </submittedName>
</protein>
<evidence type="ECO:0000313" key="4">
    <source>
        <dbReference type="Proteomes" id="UP000199706"/>
    </source>
</evidence>
<name>A0A1G8K9P0_9BURK</name>
<feature type="coiled-coil region" evidence="1">
    <location>
        <begin position="512"/>
        <end position="574"/>
    </location>
</feature>
<dbReference type="OrthoDB" id="9044788at2"/>
<evidence type="ECO:0000313" key="3">
    <source>
        <dbReference type="EMBL" id="SDI40165.1"/>
    </source>
</evidence>
<feature type="region of interest" description="Disordered" evidence="2">
    <location>
        <begin position="177"/>
        <end position="210"/>
    </location>
</feature>
<accession>A0A1G8K9P0</accession>
<evidence type="ECO:0000256" key="1">
    <source>
        <dbReference type="SAM" id="Coils"/>
    </source>
</evidence>
<evidence type="ECO:0000256" key="2">
    <source>
        <dbReference type="SAM" id="MobiDB-lite"/>
    </source>
</evidence>
<feature type="region of interest" description="Disordered" evidence="2">
    <location>
        <begin position="1"/>
        <end position="73"/>
    </location>
</feature>
<dbReference type="RefSeq" id="WP_090692812.1">
    <property type="nucleotide sequence ID" value="NZ_CADERL010000008.1"/>
</dbReference>
<organism evidence="3 4">
    <name type="scientific">Paraburkholderia phenazinium</name>
    <dbReference type="NCBI Taxonomy" id="60549"/>
    <lineage>
        <taxon>Bacteria</taxon>
        <taxon>Pseudomonadati</taxon>
        <taxon>Pseudomonadota</taxon>
        <taxon>Betaproteobacteria</taxon>
        <taxon>Burkholderiales</taxon>
        <taxon>Burkholderiaceae</taxon>
        <taxon>Paraburkholderia</taxon>
    </lineage>
</organism>
<gene>
    <name evidence="3" type="ORF">SAMN05216466_12241</name>
</gene>
<proteinExistence type="predicted"/>
<sequence>MVQPVRTLEPREGIAAHDAPQAPQQPPAEPARRTRGAGSAALGGLAPLARTATHAGASSARTGAAPQASRPEYDVDATASFSARLRDTQAVLALAEEFQALEAQLATLKAPRQPAADDAPKMSEAELQHTVRRLRTKHESAARHVAELSGQCEQAREVVEQLIASLEGKTRRLEQLEREHGAALQSDPQTAPRPSPAAAPREEGRSTDSRSIAALSRQIDLLAASRSAAADEASAVAERDGLRALAEVGALETIDFVSPELQEKVTAWLRNLPEVSRRAARRHGDPDRQFDMALKAAFEHIGASGTEPQRACRAFMHAVSSMANEGVGTAVERMLAIDLAASLRVATVGRRSGKSLDQMNAVRRRFDQAPAQVTAKRILAEFERTHDNLCAAQRQGATVTQVGDQVLSATELGRAVRQTAAMVTHLKQHQAAFHSMIDAMERYFVQSMEVDDIEKMGQQIAPQLGGYYSARVAELNAQRAALNQAPALPATRRAEQPAAAGLPRAASAGTDLDQLEVRIGRLRGEIQSYTEQHEKEFKSYRDLSERHITASSDLDEIAQDLAAQQQQIGALREAKHEDLRQRATRGDEAGHLEGELTKHWAQALRSPELRKLISRTALGRVVDVHLGQNAAKMRARTGRVQRTGTFLSRAGLLRVIADIARHELDKPASALLARTPHELDRIASGYPGDRVDALCNHGRVIGQGVRKSARGIEEARTGTSQYAIEWVRGEGARISHLHPWVSPY</sequence>
<reference evidence="3 4" key="1">
    <citation type="submission" date="2016-10" db="EMBL/GenBank/DDBJ databases">
        <authorList>
            <person name="de Groot N.N."/>
        </authorList>
    </citation>
    <scope>NUCLEOTIDE SEQUENCE [LARGE SCALE GENOMIC DNA]</scope>
    <source>
        <strain evidence="3 4">LMG 2247</strain>
    </source>
</reference>
<keyword evidence="1" id="KW-0175">Coiled coil</keyword>
<dbReference type="EMBL" id="FNCJ01000022">
    <property type="protein sequence ID" value="SDI40165.1"/>
    <property type="molecule type" value="Genomic_DNA"/>
</dbReference>
<feature type="compositionally biased region" description="Low complexity" evidence="2">
    <location>
        <begin position="36"/>
        <end position="53"/>
    </location>
</feature>
<dbReference type="Proteomes" id="UP000199706">
    <property type="component" value="Unassembled WGS sequence"/>
</dbReference>
<dbReference type="AlphaFoldDB" id="A0A1G8K9P0"/>